<name>A0A2P2IJ08_RHIMU</name>
<dbReference type="AlphaFoldDB" id="A0A2P2IJ08"/>
<evidence type="ECO:0000313" key="1">
    <source>
        <dbReference type="EMBL" id="MBW81216.1"/>
    </source>
</evidence>
<proteinExistence type="predicted"/>
<sequence>MVTADTRHVTKTNLYYVINYVVIIL</sequence>
<accession>A0A2P2IJ08</accession>
<protein>
    <submittedName>
        <fullName evidence="1">Uncharacterized protein</fullName>
    </submittedName>
</protein>
<reference evidence="1" key="1">
    <citation type="submission" date="2018-02" db="EMBL/GenBank/DDBJ databases">
        <title>Rhizophora mucronata_Transcriptome.</title>
        <authorList>
            <person name="Meera S.P."/>
            <person name="Sreeshan A."/>
            <person name="Augustine A."/>
        </authorList>
    </citation>
    <scope>NUCLEOTIDE SEQUENCE</scope>
    <source>
        <tissue evidence="1">Leaf</tissue>
    </source>
</reference>
<organism evidence="1">
    <name type="scientific">Rhizophora mucronata</name>
    <name type="common">Asiatic mangrove</name>
    <dbReference type="NCBI Taxonomy" id="61149"/>
    <lineage>
        <taxon>Eukaryota</taxon>
        <taxon>Viridiplantae</taxon>
        <taxon>Streptophyta</taxon>
        <taxon>Embryophyta</taxon>
        <taxon>Tracheophyta</taxon>
        <taxon>Spermatophyta</taxon>
        <taxon>Magnoliopsida</taxon>
        <taxon>eudicotyledons</taxon>
        <taxon>Gunneridae</taxon>
        <taxon>Pentapetalae</taxon>
        <taxon>rosids</taxon>
        <taxon>fabids</taxon>
        <taxon>Malpighiales</taxon>
        <taxon>Rhizophoraceae</taxon>
        <taxon>Rhizophora</taxon>
    </lineage>
</organism>
<dbReference type="EMBL" id="GGEC01000733">
    <property type="protein sequence ID" value="MBW81216.1"/>
    <property type="molecule type" value="Transcribed_RNA"/>
</dbReference>